<proteinExistence type="predicted"/>
<protein>
    <recommendedName>
        <fullName evidence="3">Diacylglycerol O-acyltransferase</fullName>
    </recommendedName>
</protein>
<dbReference type="Gene3D" id="3.30.559.10">
    <property type="entry name" value="Chloramphenicol acetyltransferase-like domain"/>
    <property type="match status" value="1"/>
</dbReference>
<dbReference type="InterPro" id="IPR023213">
    <property type="entry name" value="CAT-like_dom_sf"/>
</dbReference>
<evidence type="ECO:0000313" key="1">
    <source>
        <dbReference type="EMBL" id="ANE80812.1"/>
    </source>
</evidence>
<evidence type="ECO:0000313" key="2">
    <source>
        <dbReference type="Proteomes" id="UP000077143"/>
    </source>
</evidence>
<dbReference type="KEGG" id="madi:A7U43_17245"/>
<dbReference type="SUPFAM" id="SSF52777">
    <property type="entry name" value="CoA-dependent acyltransferases"/>
    <property type="match status" value="1"/>
</dbReference>
<sequence length="447" mass="47707">MRVDNTLAYIDQGSFLGLRALGRGPIVQAVWVYDRGVDMDGLRRFRRNLAKGLFGRRIERSALPFGRHHWVADAAPQSLDLSVQERPRGDVWNWADTCLGAPIDPEHGPGWRLAVQPLTDGGAAVSLVVSHSIADGHGLVIAVTDAVNGVDRNLGYPPPRSRTRRAALAQDARQTLAAVPQMVAAVAASVRVARAERAELATSFKAAGDVPPGDDEPMVAPSVVVFVDAAQWDECAQRLGGTANSLFCGMAARLGQLLGRVGPDGRVNLSWPVSERTEGDTRANALVAATMTADPDQVLTDLTVVRADMKRALSESAQTSVRMTGPLPLTPLTPRVVLRRLEGMVLSVNSPIGCSNMGDLDPAFNRPDGTDADYVMMRGAEPQITSRVLNRIGGQLVLGGCRSRGRVAVSVSSWTVGQHNSKEALREVVLKVLADYGLTGTVEGPLS</sequence>
<dbReference type="AlphaFoldDB" id="A0A172UNY9"/>
<accession>A0A172UNY9</accession>
<dbReference type="EMBL" id="CP015596">
    <property type="protein sequence ID" value="ANE80812.1"/>
    <property type="molecule type" value="Genomic_DNA"/>
</dbReference>
<organism evidence="1 2">
    <name type="scientific">Mycobacterium adipatum</name>
    <dbReference type="NCBI Taxonomy" id="1682113"/>
    <lineage>
        <taxon>Bacteria</taxon>
        <taxon>Bacillati</taxon>
        <taxon>Actinomycetota</taxon>
        <taxon>Actinomycetes</taxon>
        <taxon>Mycobacteriales</taxon>
        <taxon>Mycobacteriaceae</taxon>
        <taxon>Mycobacterium</taxon>
    </lineage>
</organism>
<reference evidence="1 2" key="1">
    <citation type="submission" date="2016-05" db="EMBL/GenBank/DDBJ databases">
        <title>Complete genome sequence of a phthalic acid esters degrading Mycobacterium sp. YC-RL4.</title>
        <authorList>
            <person name="Ren L."/>
            <person name="Fan S."/>
            <person name="Ruth N."/>
            <person name="Jia Y."/>
            <person name="Wang J."/>
            <person name="Qiao C."/>
        </authorList>
    </citation>
    <scope>NUCLEOTIDE SEQUENCE [LARGE SCALE GENOMIC DNA]</scope>
    <source>
        <strain evidence="1 2">YC-RL4</strain>
    </source>
</reference>
<gene>
    <name evidence="1" type="ORF">A7U43_17245</name>
</gene>
<keyword evidence="2" id="KW-1185">Reference proteome</keyword>
<evidence type="ECO:0008006" key="3">
    <source>
        <dbReference type="Google" id="ProtNLM"/>
    </source>
</evidence>
<dbReference type="STRING" id="1682113.A7U43_17245"/>
<dbReference type="OrthoDB" id="8183309at2"/>
<name>A0A172UNY9_9MYCO</name>
<dbReference type="Proteomes" id="UP000077143">
    <property type="component" value="Chromosome"/>
</dbReference>